<proteinExistence type="predicted"/>
<dbReference type="AlphaFoldDB" id="A0A4Q4SML9"/>
<gene>
    <name evidence="1" type="ORF">AA0113_g1755</name>
</gene>
<name>A0A4Q4SML9_9PLEO</name>
<dbReference type="OrthoDB" id="3344950at2759"/>
<protein>
    <submittedName>
        <fullName evidence="1">Uncharacterized protein</fullName>
    </submittedName>
</protein>
<dbReference type="EMBL" id="PEJP01000005">
    <property type="protein sequence ID" value="RYO71851.1"/>
    <property type="molecule type" value="Genomic_DNA"/>
</dbReference>
<organism evidence="1 2">
    <name type="scientific">Alternaria arborescens</name>
    <dbReference type="NCBI Taxonomy" id="156630"/>
    <lineage>
        <taxon>Eukaryota</taxon>
        <taxon>Fungi</taxon>
        <taxon>Dikarya</taxon>
        <taxon>Ascomycota</taxon>
        <taxon>Pezizomycotina</taxon>
        <taxon>Dothideomycetes</taxon>
        <taxon>Pleosporomycetidae</taxon>
        <taxon>Pleosporales</taxon>
        <taxon>Pleosporineae</taxon>
        <taxon>Pleosporaceae</taxon>
        <taxon>Alternaria</taxon>
        <taxon>Alternaria sect. Alternaria</taxon>
    </lineage>
</organism>
<dbReference type="Proteomes" id="UP000293823">
    <property type="component" value="Unassembled WGS sequence"/>
</dbReference>
<accession>A0A4Q4SML9</accession>
<evidence type="ECO:0000313" key="1">
    <source>
        <dbReference type="EMBL" id="RYO71851.1"/>
    </source>
</evidence>
<evidence type="ECO:0000313" key="2">
    <source>
        <dbReference type="Proteomes" id="UP000293823"/>
    </source>
</evidence>
<comment type="caution">
    <text evidence="1">The sequence shown here is derived from an EMBL/GenBank/DDBJ whole genome shotgun (WGS) entry which is preliminary data.</text>
</comment>
<keyword evidence="2" id="KW-1185">Reference proteome</keyword>
<reference evidence="2" key="1">
    <citation type="journal article" date="2019" name="bioRxiv">
        <title>Genomics, evolutionary history and diagnostics of the Alternaria alternata species group including apple and Asian pear pathotypes.</title>
        <authorList>
            <person name="Armitage A.D."/>
            <person name="Cockerton H.M."/>
            <person name="Sreenivasaprasad S."/>
            <person name="Woodhall J.W."/>
            <person name="Lane C.R."/>
            <person name="Harrison R.J."/>
            <person name="Clarkson J.P."/>
        </authorList>
    </citation>
    <scope>NUCLEOTIDE SEQUENCE [LARGE SCALE GENOMIC DNA]</scope>
    <source>
        <strain evidence="2">RGR 97.0016</strain>
    </source>
</reference>
<sequence length="152" mass="17031">MATEETVDLSPAHAPQAASVDAFNSVLDTVKQELVKLRRDHDKHEPEYFRAVKHLSDADLVSFTAEDLESVRAAVTAYGLHLFGQVKLPALDNGYIHIRIFGAAKDGTDGSSLDEREYSLHSIHTEEVIKEDGDRVYRAIFSKDDALEWFET</sequence>